<protein>
    <submittedName>
        <fullName evidence="1">Unannotated protein</fullName>
    </submittedName>
</protein>
<organism evidence="1">
    <name type="scientific">freshwater metagenome</name>
    <dbReference type="NCBI Taxonomy" id="449393"/>
    <lineage>
        <taxon>unclassified sequences</taxon>
        <taxon>metagenomes</taxon>
        <taxon>ecological metagenomes</taxon>
    </lineage>
</organism>
<name>A0A6J6ZLB8_9ZZZZ</name>
<dbReference type="AlphaFoldDB" id="A0A6J6ZLB8"/>
<evidence type="ECO:0000313" key="1">
    <source>
        <dbReference type="EMBL" id="CAB4821544.1"/>
    </source>
</evidence>
<accession>A0A6J6ZLB8</accession>
<dbReference type="EMBL" id="CAFAAJ010000194">
    <property type="protein sequence ID" value="CAB4821544.1"/>
    <property type="molecule type" value="Genomic_DNA"/>
</dbReference>
<proteinExistence type="predicted"/>
<sequence>MNEPLLDREVLRRAFSLLADRLARQGVVGEVHVFGGAAMVLAFNSRAATRDVDALFVPDGRVLEAAWEVAAELGLPRSWLNNQASSYVSGRAGRGTPVFDHPNLRVMTTPMEHLLAMKVRAARALRDADDVRLLLTELGLREVGAVIDIVARYFPDEPLSERSRLLLEDILSNEGN</sequence>
<gene>
    <name evidence="1" type="ORF">UFOPK3001_02212</name>
</gene>
<reference evidence="1" key="1">
    <citation type="submission" date="2020-05" db="EMBL/GenBank/DDBJ databases">
        <authorList>
            <person name="Chiriac C."/>
            <person name="Salcher M."/>
            <person name="Ghai R."/>
            <person name="Kavagutti S V."/>
        </authorList>
    </citation>
    <scope>NUCLEOTIDE SEQUENCE</scope>
</reference>